<keyword evidence="1" id="KW-0677">Repeat</keyword>
<proteinExistence type="predicted"/>
<accession>A0A5N6UTD2</accession>
<dbReference type="AlphaFoldDB" id="A0A5N6UTD2"/>
<evidence type="ECO:0000313" key="4">
    <source>
        <dbReference type="Proteomes" id="UP000326950"/>
    </source>
</evidence>
<dbReference type="Gene3D" id="3.40.50.300">
    <property type="entry name" value="P-loop containing nucleotide triphosphate hydrolases"/>
    <property type="match status" value="1"/>
</dbReference>
<dbReference type="InterPro" id="IPR027417">
    <property type="entry name" value="P-loop_NTPase"/>
</dbReference>
<keyword evidence="4" id="KW-1185">Reference proteome</keyword>
<feature type="domain" description="Nephrocystin 3-like N-terminal" evidence="2">
    <location>
        <begin position="2"/>
        <end position="85"/>
    </location>
</feature>
<reference evidence="3 4" key="1">
    <citation type="submission" date="2019-04" db="EMBL/GenBank/DDBJ databases">
        <title>Friends and foes A comparative genomics study of 23 Aspergillus species from section Flavi.</title>
        <authorList>
            <consortium name="DOE Joint Genome Institute"/>
            <person name="Kjaerbolling I."/>
            <person name="Vesth T."/>
            <person name="Frisvad J.C."/>
            <person name="Nybo J.L."/>
            <person name="Theobald S."/>
            <person name="Kildgaard S."/>
            <person name="Isbrandt T."/>
            <person name="Kuo A."/>
            <person name="Sato A."/>
            <person name="Lyhne E.K."/>
            <person name="Kogle M.E."/>
            <person name="Wiebenga A."/>
            <person name="Kun R.S."/>
            <person name="Lubbers R.J."/>
            <person name="Makela M.R."/>
            <person name="Barry K."/>
            <person name="Chovatia M."/>
            <person name="Clum A."/>
            <person name="Daum C."/>
            <person name="Haridas S."/>
            <person name="He G."/>
            <person name="LaButti K."/>
            <person name="Lipzen A."/>
            <person name="Mondo S."/>
            <person name="Riley R."/>
            <person name="Salamov A."/>
            <person name="Simmons B.A."/>
            <person name="Magnuson J.K."/>
            <person name="Henrissat B."/>
            <person name="Mortensen U.H."/>
            <person name="Larsen T.O."/>
            <person name="Devries R.P."/>
            <person name="Grigoriev I.V."/>
            <person name="Machida M."/>
            <person name="Baker S.E."/>
            <person name="Andersen M.R."/>
        </authorList>
    </citation>
    <scope>NUCLEOTIDE SEQUENCE [LARGE SCALE GENOMIC DNA]</scope>
    <source>
        <strain evidence="3 4">CBS 117626</strain>
    </source>
</reference>
<dbReference type="OrthoDB" id="448455at2759"/>
<name>A0A5N6UTD2_ASPTM</name>
<dbReference type="EMBL" id="ML738636">
    <property type="protein sequence ID" value="KAE8161902.1"/>
    <property type="molecule type" value="Genomic_DNA"/>
</dbReference>
<organism evidence="3 4">
    <name type="scientific">Aspergillus tamarii</name>
    <dbReference type="NCBI Taxonomy" id="41984"/>
    <lineage>
        <taxon>Eukaryota</taxon>
        <taxon>Fungi</taxon>
        <taxon>Dikarya</taxon>
        <taxon>Ascomycota</taxon>
        <taxon>Pezizomycotina</taxon>
        <taxon>Eurotiomycetes</taxon>
        <taxon>Eurotiomycetidae</taxon>
        <taxon>Eurotiales</taxon>
        <taxon>Aspergillaceae</taxon>
        <taxon>Aspergillus</taxon>
        <taxon>Aspergillus subgen. Circumdati</taxon>
    </lineage>
</organism>
<protein>
    <recommendedName>
        <fullName evidence="2">Nephrocystin 3-like N-terminal domain-containing protein</fullName>
    </recommendedName>
</protein>
<dbReference type="Proteomes" id="UP000326950">
    <property type="component" value="Unassembled WGS sequence"/>
</dbReference>
<sequence>MHGAGKTMIAATTIDHLYREYRDKPMTSIAYIYCNFQQQHEQRYTNLLLSLLKQFVQGQSFNPNAVRILYDEYKRRKSTNSRRNSKHSLQCRWFLLKNFRFESFDGDHLLRPVGLITRAWSNPLYSYAALTWGYHARKACMEENKLVLDFIDNAAKLSICGQFILHSQLGN</sequence>
<dbReference type="InterPro" id="IPR056884">
    <property type="entry name" value="NPHP3-like_N"/>
</dbReference>
<evidence type="ECO:0000256" key="1">
    <source>
        <dbReference type="ARBA" id="ARBA00022737"/>
    </source>
</evidence>
<evidence type="ECO:0000313" key="3">
    <source>
        <dbReference type="EMBL" id="KAE8161902.1"/>
    </source>
</evidence>
<evidence type="ECO:0000259" key="2">
    <source>
        <dbReference type="Pfam" id="PF24883"/>
    </source>
</evidence>
<dbReference type="PANTHER" id="PTHR10039">
    <property type="entry name" value="AMELOGENIN"/>
    <property type="match status" value="1"/>
</dbReference>
<dbReference type="Pfam" id="PF24883">
    <property type="entry name" value="NPHP3_N"/>
    <property type="match status" value="1"/>
</dbReference>
<gene>
    <name evidence="3" type="ORF">BDV40DRAFT_266605</name>
</gene>
<dbReference type="PANTHER" id="PTHR10039:SF15">
    <property type="entry name" value="NACHT DOMAIN-CONTAINING PROTEIN"/>
    <property type="match status" value="1"/>
</dbReference>